<accession>A0A9P9EAN8</accession>
<protein>
    <recommendedName>
        <fullName evidence="2">BTB domain-containing protein</fullName>
    </recommendedName>
</protein>
<sequence>MATPSSDSEPSSSVPSTPSQATTDESLTFGLDGDLRLIVGTTMPKEMLVDSQALCQASSVFRTMLSNRFSEAKPEEGEWKVELPEDDPDAFADLMGMIHDEHDRPSFEPTITRIYGVCILTDKYDMAHVLRPIKRSMAELISRALRRSSHGSALHLLLIAWETGNREAFTTLLMRIILSSTTSEEDGSFLCEDQGLENHKAIEVCGAYDTIVECRDSILKAVFRKYNDTLLQLVNDTDLEEFCDENECPWEKKVSTTNVAVLGTFMQHSFTLGILDHFYLLDPSPFSGSINDMESCLNEVKEARRICRCGGPVTQILADMAEKRDEQATWLLADDQEEHLRIQAAKFEPPRHLHDIDML</sequence>
<gene>
    <name evidence="3" type="ORF">EDB81DRAFT_903807</name>
</gene>
<dbReference type="PROSITE" id="PS50097">
    <property type="entry name" value="BTB"/>
    <property type="match status" value="1"/>
</dbReference>
<dbReference type="InterPro" id="IPR000210">
    <property type="entry name" value="BTB/POZ_dom"/>
</dbReference>
<feature type="region of interest" description="Disordered" evidence="1">
    <location>
        <begin position="1"/>
        <end position="26"/>
    </location>
</feature>
<evidence type="ECO:0000313" key="4">
    <source>
        <dbReference type="Proteomes" id="UP000738349"/>
    </source>
</evidence>
<keyword evidence="4" id="KW-1185">Reference proteome</keyword>
<dbReference type="InterPro" id="IPR011333">
    <property type="entry name" value="SKP1/BTB/POZ_sf"/>
</dbReference>
<feature type="compositionally biased region" description="Low complexity" evidence="1">
    <location>
        <begin position="1"/>
        <end position="23"/>
    </location>
</feature>
<name>A0A9P9EAN8_9HYPO</name>
<evidence type="ECO:0000313" key="3">
    <source>
        <dbReference type="EMBL" id="KAH7133664.1"/>
    </source>
</evidence>
<dbReference type="Proteomes" id="UP000738349">
    <property type="component" value="Unassembled WGS sequence"/>
</dbReference>
<dbReference type="SUPFAM" id="SSF54695">
    <property type="entry name" value="POZ domain"/>
    <property type="match status" value="1"/>
</dbReference>
<organism evidence="3 4">
    <name type="scientific">Dactylonectria macrodidyma</name>
    <dbReference type="NCBI Taxonomy" id="307937"/>
    <lineage>
        <taxon>Eukaryota</taxon>
        <taxon>Fungi</taxon>
        <taxon>Dikarya</taxon>
        <taxon>Ascomycota</taxon>
        <taxon>Pezizomycotina</taxon>
        <taxon>Sordariomycetes</taxon>
        <taxon>Hypocreomycetidae</taxon>
        <taxon>Hypocreales</taxon>
        <taxon>Nectriaceae</taxon>
        <taxon>Dactylonectria</taxon>
    </lineage>
</organism>
<proteinExistence type="predicted"/>
<dbReference type="EMBL" id="JAGMUV010000015">
    <property type="protein sequence ID" value="KAH7133664.1"/>
    <property type="molecule type" value="Genomic_DNA"/>
</dbReference>
<comment type="caution">
    <text evidence="3">The sequence shown here is derived from an EMBL/GenBank/DDBJ whole genome shotgun (WGS) entry which is preliminary data.</text>
</comment>
<dbReference type="Gene3D" id="3.30.710.10">
    <property type="entry name" value="Potassium Channel Kv1.1, Chain A"/>
    <property type="match status" value="1"/>
</dbReference>
<evidence type="ECO:0000256" key="1">
    <source>
        <dbReference type="SAM" id="MobiDB-lite"/>
    </source>
</evidence>
<feature type="domain" description="BTB" evidence="2">
    <location>
        <begin position="33"/>
        <end position="100"/>
    </location>
</feature>
<dbReference type="OrthoDB" id="5275938at2759"/>
<dbReference type="AlphaFoldDB" id="A0A9P9EAN8"/>
<evidence type="ECO:0000259" key="2">
    <source>
        <dbReference type="PROSITE" id="PS50097"/>
    </source>
</evidence>
<dbReference type="CDD" id="cd18186">
    <property type="entry name" value="BTB_POZ_ZBTB_KLHL-like"/>
    <property type="match status" value="1"/>
</dbReference>
<reference evidence="3" key="1">
    <citation type="journal article" date="2021" name="Nat. Commun.">
        <title>Genetic determinants of endophytism in the Arabidopsis root mycobiome.</title>
        <authorList>
            <person name="Mesny F."/>
            <person name="Miyauchi S."/>
            <person name="Thiergart T."/>
            <person name="Pickel B."/>
            <person name="Atanasova L."/>
            <person name="Karlsson M."/>
            <person name="Huettel B."/>
            <person name="Barry K.W."/>
            <person name="Haridas S."/>
            <person name="Chen C."/>
            <person name="Bauer D."/>
            <person name="Andreopoulos W."/>
            <person name="Pangilinan J."/>
            <person name="LaButti K."/>
            <person name="Riley R."/>
            <person name="Lipzen A."/>
            <person name="Clum A."/>
            <person name="Drula E."/>
            <person name="Henrissat B."/>
            <person name="Kohler A."/>
            <person name="Grigoriev I.V."/>
            <person name="Martin F.M."/>
            <person name="Hacquard S."/>
        </authorList>
    </citation>
    <scope>NUCLEOTIDE SEQUENCE</scope>
    <source>
        <strain evidence="3">MPI-CAGE-AT-0147</strain>
    </source>
</reference>